<proteinExistence type="predicted"/>
<evidence type="ECO:0000256" key="1">
    <source>
        <dbReference type="SAM" id="MobiDB-lite"/>
    </source>
</evidence>
<feature type="region of interest" description="Disordered" evidence="1">
    <location>
        <begin position="280"/>
        <end position="299"/>
    </location>
</feature>
<feature type="transmembrane region" description="Helical" evidence="2">
    <location>
        <begin position="385"/>
        <end position="406"/>
    </location>
</feature>
<reference evidence="4 5" key="1">
    <citation type="journal article" date="2016" name="Nat. Commun.">
        <title>Thousands of microbial genomes shed light on interconnected biogeochemical processes in an aquifer system.</title>
        <authorList>
            <person name="Anantharaman K."/>
            <person name="Brown C.T."/>
            <person name="Hug L.A."/>
            <person name="Sharon I."/>
            <person name="Castelle C.J."/>
            <person name="Probst A.J."/>
            <person name="Thomas B.C."/>
            <person name="Singh A."/>
            <person name="Wilkins M.J."/>
            <person name="Karaoz U."/>
            <person name="Brodie E.L."/>
            <person name="Williams K.H."/>
            <person name="Hubbard S.S."/>
            <person name="Banfield J.F."/>
        </authorList>
    </citation>
    <scope>NUCLEOTIDE SEQUENCE [LARGE SCALE GENOMIC DNA]</scope>
</reference>
<keyword evidence="2" id="KW-0812">Transmembrane</keyword>
<organism evidence="4 5">
    <name type="scientific">Candidatus Roizmanbacteria bacterium RIFOXYD1_FULL_38_12</name>
    <dbReference type="NCBI Taxonomy" id="1802093"/>
    <lineage>
        <taxon>Bacteria</taxon>
        <taxon>Candidatus Roizmaniibacteriota</taxon>
    </lineage>
</organism>
<evidence type="ECO:0000313" key="4">
    <source>
        <dbReference type="EMBL" id="OGK73208.1"/>
    </source>
</evidence>
<dbReference type="AlphaFoldDB" id="A0A1F7KZC7"/>
<evidence type="ECO:0000313" key="5">
    <source>
        <dbReference type="Proteomes" id="UP000177050"/>
    </source>
</evidence>
<sequence>MRKSFLSIIVLFCCYIFFISSLSLADYKPRINEFSIEESPQTVEIINTSSASADISGWYIDDSSGSTYFTIPEHTIIYSNSCQLFSYDFNLNKSTSDTVRLFDNTAPPTTNSALLIDSYNYKSNPGPNTSFFRSPDGSDDWVSGTSTLGQYNLTGENCIITPSLIPSIAPTESPTTPPPSIQPPTITTHPLSYDNVFISEVMVYPPSNEYEWIELYNNNDFTVDLCNWYIDDIENAGSAPKQFSVVILSKQYAVINLSSSLFNNDKDSVRLLDSSKTQKDGFEYEDPMQGNTLGKESPDVDVYCNQKPSKHSMNNSCILSINPSPYIHISEGAHSINLIVSSKPSKSSPLFYSSIPTTNRIYPNTPSVLGASNKKMVIKQPSTSLLNHLSILSVSYSFLTILSVLVKIKNGC</sequence>
<dbReference type="Proteomes" id="UP000177050">
    <property type="component" value="Unassembled WGS sequence"/>
</dbReference>
<protein>
    <recommendedName>
        <fullName evidence="3">LTD domain-containing protein</fullName>
    </recommendedName>
</protein>
<dbReference type="InterPro" id="IPR001322">
    <property type="entry name" value="Lamin_tail_dom"/>
</dbReference>
<dbReference type="SUPFAM" id="SSF74853">
    <property type="entry name" value="Lamin A/C globular tail domain"/>
    <property type="match status" value="2"/>
</dbReference>
<keyword evidence="2" id="KW-0472">Membrane</keyword>
<dbReference type="Gene3D" id="2.60.40.1260">
    <property type="entry name" value="Lamin Tail domain"/>
    <property type="match status" value="1"/>
</dbReference>
<dbReference type="EMBL" id="MGBR01000001">
    <property type="protein sequence ID" value="OGK73208.1"/>
    <property type="molecule type" value="Genomic_DNA"/>
</dbReference>
<dbReference type="InterPro" id="IPR036415">
    <property type="entry name" value="Lamin_tail_dom_sf"/>
</dbReference>
<feature type="domain" description="LTD" evidence="3">
    <location>
        <begin position="177"/>
        <end position="280"/>
    </location>
</feature>
<name>A0A1F7KZC7_9BACT</name>
<evidence type="ECO:0000256" key="2">
    <source>
        <dbReference type="SAM" id="Phobius"/>
    </source>
</evidence>
<accession>A0A1F7KZC7</accession>
<dbReference type="Pfam" id="PF00932">
    <property type="entry name" value="LTD"/>
    <property type="match status" value="1"/>
</dbReference>
<keyword evidence="2" id="KW-1133">Transmembrane helix</keyword>
<gene>
    <name evidence="4" type="ORF">A3K52_00160</name>
</gene>
<dbReference type="PROSITE" id="PS51841">
    <property type="entry name" value="LTD"/>
    <property type="match status" value="1"/>
</dbReference>
<comment type="caution">
    <text evidence="4">The sequence shown here is derived from an EMBL/GenBank/DDBJ whole genome shotgun (WGS) entry which is preliminary data.</text>
</comment>
<evidence type="ECO:0000259" key="3">
    <source>
        <dbReference type="PROSITE" id="PS51841"/>
    </source>
</evidence>